<dbReference type="FunFam" id="2.20.25.20:FF:000001">
    <property type="entry name" value="Casein kinase II subunit beta"/>
    <property type="match status" value="1"/>
</dbReference>
<comment type="caution">
    <text evidence="5">The sequence shown here is derived from an EMBL/GenBank/DDBJ whole genome shotgun (WGS) entry which is preliminary data.</text>
</comment>
<accession>A0A9P6Q0Q2</accession>
<reference evidence="5" key="1">
    <citation type="journal article" date="2020" name="Fungal Divers.">
        <title>Resolving the Mortierellaceae phylogeny through synthesis of multi-gene phylogenetics and phylogenomics.</title>
        <authorList>
            <person name="Vandepol N."/>
            <person name="Liber J."/>
            <person name="Desiro A."/>
            <person name="Na H."/>
            <person name="Kennedy M."/>
            <person name="Barry K."/>
            <person name="Grigoriev I.V."/>
            <person name="Miller A.N."/>
            <person name="O'Donnell K."/>
            <person name="Stajich J.E."/>
            <person name="Bonito G."/>
        </authorList>
    </citation>
    <scope>NUCLEOTIDE SEQUENCE</scope>
    <source>
        <strain evidence="5">KOD948</strain>
    </source>
</reference>
<evidence type="ECO:0000256" key="4">
    <source>
        <dbReference type="SAM" id="MobiDB-lite"/>
    </source>
</evidence>
<dbReference type="GO" id="GO:0006359">
    <property type="term" value="P:regulation of transcription by RNA polymerase III"/>
    <property type="evidence" value="ECO:0007669"/>
    <property type="project" value="TreeGrafter"/>
</dbReference>
<keyword evidence="6" id="KW-1185">Reference proteome</keyword>
<feature type="region of interest" description="Disordered" evidence="4">
    <location>
        <begin position="32"/>
        <end position="52"/>
    </location>
</feature>
<evidence type="ECO:0000256" key="1">
    <source>
        <dbReference type="ARBA" id="ARBA00006941"/>
    </source>
</evidence>
<comment type="similarity">
    <text evidence="1 3">Belongs to the casein kinase 2 subunit beta family.</text>
</comment>
<sequence>MEPASSDYMSVNDLSRPRKTALQAQLEKIDPSIIRNGTPTSQGNRKGYARQKSGQETMVFEISALAFREIILHRHWKNDRRFLNESDFCKHQWNILKPRKTLLIECAEVLTELSGMSIRPCSEQVCKALAEASIKLQPSVLQRTSVAPTLWQKVLEAWQRRYGIKQNERVDVESMTADFVNSVLFPQAPSQTVSTAISGTQMPPQQKNSRQLPTQFVPQQATAINLFVRAQHDQQHQRETNNDPPQIRVTEHTSASNQAVSSTREASSATELSSSTDSRPCSSASTHTMELFKERIAHLLTDARRFHAPQAVLERTERFFKGPPLLDLAAFEGSTVSSPFSIPFPDIMDSNTWRVPVTTNNSATGPTTELVPIESCFLHVPVLPSKRRYETDTEVILLDDVRLARHMNSKLWEEFSNGNVLEAISLVPSSATWFGKTELADWPCVVMSGLKFEQANGAEPSGKKYSEVHSYIVVYLGRDPLRQAEFVQTFQDLGISPGQTPEGISPEGSAIQAVGNAGGGHHRWIAGFRRLFRAQGTSSVHSGFRSPGTHESWNPSQDDEDSIDPQFDDIYSILPPNKKPRLERTGRPSDAYAAWHHSKRRKTDEAEFYKLKDPDLGNRQWESDTEMSDDCHSVNMDDYTSGSDSDYTKYWIDWFLGTKGNEYFCEVDEEYILDRFNLTGLNTEVQYYSQALDLITDNLDENLDEEMRDIVEKSARHLYGLIHARFIITTHGLTKMLEKFKKCDFGRCPRVLCHNHPLLPVALSDIPYTKSVKLFCCRCEDIYNPKSTRHASIDGAYFGCSFPHMLFQVYPQLVPPKSTDRYVPRIFGFKLHDVAKQHRYQDMVREESHARIMAGIEGLPTTAAQGSSRDGQQQNHKNKAVEGSPPVATESGAMADVN</sequence>
<organism evidence="5 6">
    <name type="scientific">Mortierella polycephala</name>
    <dbReference type="NCBI Taxonomy" id="41804"/>
    <lineage>
        <taxon>Eukaryota</taxon>
        <taxon>Fungi</taxon>
        <taxon>Fungi incertae sedis</taxon>
        <taxon>Mucoromycota</taxon>
        <taxon>Mortierellomycotina</taxon>
        <taxon>Mortierellomycetes</taxon>
        <taxon>Mortierellales</taxon>
        <taxon>Mortierellaceae</taxon>
        <taxon>Mortierella</taxon>
    </lineage>
</organism>
<dbReference type="Gene3D" id="1.10.1820.10">
    <property type="entry name" value="protein kinase ck2 holoenzyme, chain C, domain 1"/>
    <property type="match status" value="1"/>
</dbReference>
<comment type="function">
    <text evidence="2 3">Regulatory subunit of casein kinase II/CK2. As part of the kinase complex regulates the basal catalytic activity of the alpha subunit a constitutively active serine/threonine-protein kinase that phosphorylates a large number of substrates containing acidic residues C-terminal to the phosphorylated serine or threonine.</text>
</comment>
<dbReference type="GO" id="GO:0034456">
    <property type="term" value="C:UTP-C complex"/>
    <property type="evidence" value="ECO:0007669"/>
    <property type="project" value="TreeGrafter"/>
</dbReference>
<feature type="compositionally biased region" description="Polar residues" evidence="4">
    <location>
        <begin position="862"/>
        <end position="875"/>
    </location>
</feature>
<evidence type="ECO:0000256" key="3">
    <source>
        <dbReference type="RuleBase" id="RU361268"/>
    </source>
</evidence>
<comment type="subunit">
    <text evidence="3">Tetramer of two alpha and two beta subunits.</text>
</comment>
<proteinExistence type="inferred from homology"/>
<dbReference type="GO" id="GO:0019887">
    <property type="term" value="F:protein kinase regulator activity"/>
    <property type="evidence" value="ECO:0007669"/>
    <property type="project" value="InterPro"/>
</dbReference>
<dbReference type="Pfam" id="PF01214">
    <property type="entry name" value="CK_II_beta"/>
    <property type="match status" value="1"/>
</dbReference>
<dbReference type="GO" id="GO:0005956">
    <property type="term" value="C:protein kinase CK2 complex"/>
    <property type="evidence" value="ECO:0007669"/>
    <property type="project" value="UniProtKB-UniRule"/>
</dbReference>
<name>A0A9P6Q0Q2_9FUNG</name>
<dbReference type="EMBL" id="JAAAJA010000231">
    <property type="protein sequence ID" value="KAG0258134.1"/>
    <property type="molecule type" value="Genomic_DNA"/>
</dbReference>
<feature type="compositionally biased region" description="Low complexity" evidence="4">
    <location>
        <begin position="261"/>
        <end position="279"/>
    </location>
</feature>
<dbReference type="Proteomes" id="UP000726737">
    <property type="component" value="Unassembled WGS sequence"/>
</dbReference>
<feature type="region of interest" description="Disordered" evidence="4">
    <location>
        <begin position="539"/>
        <end position="569"/>
    </location>
</feature>
<dbReference type="PRINTS" id="PR00472">
    <property type="entry name" value="CASNKINASEII"/>
</dbReference>
<dbReference type="InterPro" id="IPR000704">
    <property type="entry name" value="Casein_kinase_II_reg-sub"/>
</dbReference>
<evidence type="ECO:0000313" key="6">
    <source>
        <dbReference type="Proteomes" id="UP000726737"/>
    </source>
</evidence>
<feature type="region of interest" description="Disordered" evidence="4">
    <location>
        <begin position="861"/>
        <end position="898"/>
    </location>
</feature>
<feature type="region of interest" description="Disordered" evidence="4">
    <location>
        <begin position="231"/>
        <end position="286"/>
    </location>
</feature>
<dbReference type="SUPFAM" id="SSF57798">
    <property type="entry name" value="Casein kinase II beta subunit"/>
    <property type="match status" value="1"/>
</dbReference>
<evidence type="ECO:0000256" key="2">
    <source>
        <dbReference type="ARBA" id="ARBA00045899"/>
    </source>
</evidence>
<dbReference type="AlphaFoldDB" id="A0A9P6Q0Q2"/>
<protein>
    <recommendedName>
        <fullName evidence="3">Casein kinase II subunit beta</fullName>
        <shortName evidence="3">CK II beta</shortName>
    </recommendedName>
</protein>
<dbReference type="SMART" id="SM01085">
    <property type="entry name" value="CK_II_beta"/>
    <property type="match status" value="1"/>
</dbReference>
<evidence type="ECO:0000313" key="5">
    <source>
        <dbReference type="EMBL" id="KAG0258134.1"/>
    </source>
</evidence>
<dbReference type="PANTHER" id="PTHR11740:SF39">
    <property type="entry name" value="CASEIN KINASE II SUBUNIT BETA"/>
    <property type="match status" value="1"/>
</dbReference>
<feature type="compositionally biased region" description="Polar residues" evidence="4">
    <location>
        <begin position="35"/>
        <end position="44"/>
    </location>
</feature>
<feature type="compositionally biased region" description="Basic and acidic residues" evidence="4">
    <location>
        <begin position="231"/>
        <end position="241"/>
    </location>
</feature>
<dbReference type="InterPro" id="IPR016149">
    <property type="entry name" value="Casein_kin_II_reg-sub_N"/>
</dbReference>
<dbReference type="FunFam" id="1.10.1820.10:FF:000003">
    <property type="entry name" value="Casein kinase II subunit beta"/>
    <property type="match status" value="1"/>
</dbReference>
<dbReference type="Gene3D" id="2.20.25.20">
    <property type="match status" value="1"/>
</dbReference>
<gene>
    <name evidence="5" type="primary">CKB2</name>
    <name evidence="5" type="ORF">BG011_003502</name>
</gene>
<dbReference type="OrthoDB" id="3971593at2759"/>
<dbReference type="InterPro" id="IPR035991">
    <property type="entry name" value="Casein_kinase_II_beta-like"/>
</dbReference>
<dbReference type="PANTHER" id="PTHR11740">
    <property type="entry name" value="CASEIN KINASE II SUBUNIT BETA"/>
    <property type="match status" value="1"/>
</dbReference>
<dbReference type="GO" id="GO:0005737">
    <property type="term" value="C:cytoplasm"/>
    <property type="evidence" value="ECO:0007669"/>
    <property type="project" value="TreeGrafter"/>
</dbReference>
<feature type="compositionally biased region" description="Acidic residues" evidence="4">
    <location>
        <begin position="557"/>
        <end position="567"/>
    </location>
</feature>